<accession>A0A138ZWX0</accession>
<dbReference type="AlphaFoldDB" id="A0A138ZWX0"/>
<organism evidence="1 2">
    <name type="scientific">Gonapodya prolifera (strain JEL478)</name>
    <name type="common">Monoblepharis prolifera</name>
    <dbReference type="NCBI Taxonomy" id="1344416"/>
    <lineage>
        <taxon>Eukaryota</taxon>
        <taxon>Fungi</taxon>
        <taxon>Fungi incertae sedis</taxon>
        <taxon>Chytridiomycota</taxon>
        <taxon>Chytridiomycota incertae sedis</taxon>
        <taxon>Monoblepharidomycetes</taxon>
        <taxon>Monoblepharidales</taxon>
        <taxon>Gonapodyaceae</taxon>
        <taxon>Gonapodya</taxon>
    </lineage>
</organism>
<evidence type="ECO:0000313" key="2">
    <source>
        <dbReference type="Proteomes" id="UP000070544"/>
    </source>
</evidence>
<keyword evidence="2" id="KW-1185">Reference proteome</keyword>
<reference evidence="1 2" key="1">
    <citation type="journal article" date="2015" name="Genome Biol. Evol.">
        <title>Phylogenomic analyses indicate that early fungi evolved digesting cell walls of algal ancestors of land plants.</title>
        <authorList>
            <person name="Chang Y."/>
            <person name="Wang S."/>
            <person name="Sekimoto S."/>
            <person name="Aerts A.L."/>
            <person name="Choi C."/>
            <person name="Clum A."/>
            <person name="LaButti K.M."/>
            <person name="Lindquist E.A."/>
            <person name="Yee Ngan C."/>
            <person name="Ohm R.A."/>
            <person name="Salamov A.A."/>
            <person name="Grigoriev I.V."/>
            <person name="Spatafora J.W."/>
            <person name="Berbee M.L."/>
        </authorList>
    </citation>
    <scope>NUCLEOTIDE SEQUENCE [LARGE SCALE GENOMIC DNA]</scope>
    <source>
        <strain evidence="1 2">JEL478</strain>
    </source>
</reference>
<dbReference type="Proteomes" id="UP000070544">
    <property type="component" value="Unassembled WGS sequence"/>
</dbReference>
<evidence type="ECO:0000313" key="1">
    <source>
        <dbReference type="EMBL" id="KXS08775.1"/>
    </source>
</evidence>
<sequence length="303" mass="34023">MRQKRAKDVAKDDTGGLEGITQLNHYEAITKIKRLELGLSKSNRNILHLQHSPFLVIMASDEIAQQVEQSCTHDGSCQGALIADTTFKIAASHVKSTAGTRNMIALYAAIIAFEDITIVMAEHGTPAIEPLAVAFHELQEHRVFGNILYQIMAMPGRTLSNAEVIISDSGLEWIDLIPKWFPKAIPLLCFCHCKDDILQWMKENGFGDYVDTFIMWNFGWLHATYKQGQVYCGGIVELTDLQLEQLNKNLESTLSIVLRVMAPADVQKVVKYTRKHILPTIPHLQSENRMKAGFGTEYRPMGL</sequence>
<dbReference type="EMBL" id="KQ966016">
    <property type="protein sequence ID" value="KXS08775.1"/>
    <property type="molecule type" value="Genomic_DNA"/>
</dbReference>
<protein>
    <submittedName>
        <fullName evidence="1">Uncharacterized protein</fullName>
    </submittedName>
</protein>
<name>A0A138ZWX0_GONPJ</name>
<gene>
    <name evidence="1" type="ORF">M427DRAFT_50333</name>
</gene>
<proteinExistence type="predicted"/>